<dbReference type="PANTHER" id="PTHR31225">
    <property type="entry name" value="OS04G0344100 PROTEIN-RELATED"/>
    <property type="match status" value="1"/>
</dbReference>
<comment type="caution">
    <text evidence="3">The sequence shown here is derived from an EMBL/GenBank/DDBJ whole genome shotgun (WGS) entry which is preliminary data.</text>
</comment>
<proteinExistence type="predicted"/>
<name>A0A2P6Q9N2_ROSCH</name>
<evidence type="ECO:0000313" key="3">
    <source>
        <dbReference type="EMBL" id="PRQ30864.1"/>
    </source>
</evidence>
<dbReference type="PANTHER" id="PTHR31225:SF94">
    <property type="entry name" value="ALPHA-FARNESENE SYNTHASE"/>
    <property type="match status" value="1"/>
</dbReference>
<dbReference type="EMBL" id="PDCK01000043">
    <property type="protein sequence ID" value="PRQ30864.1"/>
    <property type="molecule type" value="Genomic_DNA"/>
</dbReference>
<dbReference type="STRING" id="74649.A0A2P6Q9N2"/>
<dbReference type="EC" id="4.2.3.46" evidence="3"/>
<sequence>MQAECYRIQIQKLIEDVKDLFGECKELGLLAKLELIDSIQKLGLNSYFEKEIKETLDTIASVKLKNNSNPFISSEGDLYGTALLFKILRQHDVFGVFIDEIGTSKKSTFGDVKGMLELLEASNLALEGENILDEAKAFLMVTLRDTNTMCDDIDRCISKHVAYALKLSSQRRVQWFNVK</sequence>
<keyword evidence="4" id="KW-1185">Reference proteome</keyword>
<feature type="domain" description="Terpene synthase N-terminal" evidence="2">
    <location>
        <begin position="3"/>
        <end position="165"/>
    </location>
</feature>
<dbReference type="InterPro" id="IPR008949">
    <property type="entry name" value="Isoprenoid_synthase_dom_sf"/>
</dbReference>
<dbReference type="GO" id="GO:0010333">
    <property type="term" value="F:terpene synthase activity"/>
    <property type="evidence" value="ECO:0007669"/>
    <property type="project" value="InterPro"/>
</dbReference>
<dbReference type="InterPro" id="IPR008930">
    <property type="entry name" value="Terpenoid_cyclase/PrenylTrfase"/>
</dbReference>
<dbReference type="Gene3D" id="1.50.10.130">
    <property type="entry name" value="Terpene synthase, N-terminal domain"/>
    <property type="match status" value="1"/>
</dbReference>
<dbReference type="InterPro" id="IPR036965">
    <property type="entry name" value="Terpene_synth_N_sf"/>
</dbReference>
<dbReference type="OMA" id="RDNTHIN"/>
<evidence type="ECO:0000259" key="2">
    <source>
        <dbReference type="Pfam" id="PF01397"/>
    </source>
</evidence>
<organism evidence="3 4">
    <name type="scientific">Rosa chinensis</name>
    <name type="common">China rose</name>
    <dbReference type="NCBI Taxonomy" id="74649"/>
    <lineage>
        <taxon>Eukaryota</taxon>
        <taxon>Viridiplantae</taxon>
        <taxon>Streptophyta</taxon>
        <taxon>Embryophyta</taxon>
        <taxon>Tracheophyta</taxon>
        <taxon>Spermatophyta</taxon>
        <taxon>Magnoliopsida</taxon>
        <taxon>eudicotyledons</taxon>
        <taxon>Gunneridae</taxon>
        <taxon>Pentapetalae</taxon>
        <taxon>rosids</taxon>
        <taxon>fabids</taxon>
        <taxon>Rosales</taxon>
        <taxon>Rosaceae</taxon>
        <taxon>Rosoideae</taxon>
        <taxon>Rosoideae incertae sedis</taxon>
        <taxon>Rosa</taxon>
    </lineage>
</organism>
<dbReference type="SUPFAM" id="SSF48239">
    <property type="entry name" value="Terpenoid cyclases/Protein prenyltransferases"/>
    <property type="match status" value="1"/>
</dbReference>
<evidence type="ECO:0000313" key="4">
    <source>
        <dbReference type="Proteomes" id="UP000238479"/>
    </source>
</evidence>
<dbReference type="GO" id="GO:0016114">
    <property type="term" value="P:terpenoid biosynthetic process"/>
    <property type="evidence" value="ECO:0007669"/>
    <property type="project" value="InterPro"/>
</dbReference>
<gene>
    <name evidence="3" type="ORF">RchiOBHm_Chr5g0029231</name>
</gene>
<dbReference type="InterPro" id="IPR001906">
    <property type="entry name" value="Terpene_synth_N"/>
</dbReference>
<accession>A0A2P6Q9N2</accession>
<keyword evidence="3" id="KW-0456">Lyase</keyword>
<dbReference type="Pfam" id="PF01397">
    <property type="entry name" value="Terpene_synth"/>
    <property type="match status" value="1"/>
</dbReference>
<dbReference type="Gene3D" id="1.10.600.10">
    <property type="entry name" value="Farnesyl Diphosphate Synthase"/>
    <property type="match status" value="1"/>
</dbReference>
<dbReference type="AlphaFoldDB" id="A0A2P6Q9N2"/>
<dbReference type="Proteomes" id="UP000238479">
    <property type="component" value="Chromosome 5"/>
</dbReference>
<dbReference type="InterPro" id="IPR050148">
    <property type="entry name" value="Terpene_synthase-like"/>
</dbReference>
<reference evidence="3 4" key="1">
    <citation type="journal article" date="2018" name="Nat. Genet.">
        <title>The Rosa genome provides new insights in the design of modern roses.</title>
        <authorList>
            <person name="Bendahmane M."/>
        </authorList>
    </citation>
    <scope>NUCLEOTIDE SEQUENCE [LARGE SCALE GENOMIC DNA]</scope>
    <source>
        <strain evidence="4">cv. Old Blush</strain>
    </source>
</reference>
<comment type="cofactor">
    <cofactor evidence="1">
        <name>Mg(2+)</name>
        <dbReference type="ChEBI" id="CHEBI:18420"/>
    </cofactor>
</comment>
<evidence type="ECO:0000256" key="1">
    <source>
        <dbReference type="ARBA" id="ARBA00001946"/>
    </source>
</evidence>
<protein>
    <submittedName>
        <fullName evidence="3">Putative alpha-farnesene synthase</fullName>
        <ecNumber evidence="3">4.2.3.46</ecNumber>
    </submittedName>
</protein>
<dbReference type="Gramene" id="PRQ30864">
    <property type="protein sequence ID" value="PRQ30864"/>
    <property type="gene ID" value="RchiOBHm_Chr5g0029231"/>
</dbReference>